<dbReference type="Gene3D" id="3.10.310.50">
    <property type="match status" value="1"/>
</dbReference>
<gene>
    <name evidence="2" type="ORF">ABIE13_005208</name>
</gene>
<dbReference type="Proteomes" id="UP001549320">
    <property type="component" value="Unassembled WGS sequence"/>
</dbReference>
<protein>
    <submittedName>
        <fullName evidence="2">Membrane protein</fullName>
    </submittedName>
</protein>
<proteinExistence type="predicted"/>
<dbReference type="Pfam" id="PF04536">
    <property type="entry name" value="TPM_phosphatase"/>
    <property type="match status" value="1"/>
</dbReference>
<sequence length="184" mass="21394">MKISAFSRVLRHRWMDETDAHRALPPDLLERLHRRVSASERRHTGEVRIYVEGSLPLSYLWRHFRDRVPIDQIVRERAVMMFSKLRMWDTAHSNGVLIYLLLAEHSIELVADRGVNRLVPPNEWKAMVDRLGTAMREKRFEDGLTQALEEVSAVLVEHFPKTPDADMPSAAERINQLPDAPVLR</sequence>
<evidence type="ECO:0000259" key="1">
    <source>
        <dbReference type="Pfam" id="PF04536"/>
    </source>
</evidence>
<evidence type="ECO:0000313" key="2">
    <source>
        <dbReference type="EMBL" id="MET4580070.1"/>
    </source>
</evidence>
<accession>A0ABV2QGB6</accession>
<dbReference type="RefSeq" id="WP_354448707.1">
    <property type="nucleotide sequence ID" value="NZ_JBEPSH010000013.1"/>
</dbReference>
<evidence type="ECO:0000313" key="3">
    <source>
        <dbReference type="Proteomes" id="UP001549320"/>
    </source>
</evidence>
<feature type="domain" description="TPM" evidence="1">
    <location>
        <begin position="19"/>
        <end position="153"/>
    </location>
</feature>
<name>A0ABV2QGB6_9BURK</name>
<reference evidence="2 3" key="1">
    <citation type="submission" date="2024-06" db="EMBL/GenBank/DDBJ databases">
        <title>Sorghum-associated microbial communities from plants grown in Nebraska, USA.</title>
        <authorList>
            <person name="Schachtman D."/>
        </authorList>
    </citation>
    <scope>NUCLEOTIDE SEQUENCE [LARGE SCALE GENOMIC DNA]</scope>
    <source>
        <strain evidence="2 3">2709</strain>
    </source>
</reference>
<organism evidence="2 3">
    <name type="scientific">Ottowia thiooxydans</name>
    <dbReference type="NCBI Taxonomy" id="219182"/>
    <lineage>
        <taxon>Bacteria</taxon>
        <taxon>Pseudomonadati</taxon>
        <taxon>Pseudomonadota</taxon>
        <taxon>Betaproteobacteria</taxon>
        <taxon>Burkholderiales</taxon>
        <taxon>Comamonadaceae</taxon>
        <taxon>Ottowia</taxon>
    </lineage>
</organism>
<keyword evidence="3" id="KW-1185">Reference proteome</keyword>
<dbReference type="EMBL" id="JBEPSH010000013">
    <property type="protein sequence ID" value="MET4580070.1"/>
    <property type="molecule type" value="Genomic_DNA"/>
</dbReference>
<dbReference type="PANTHER" id="PTHR30373">
    <property type="entry name" value="UPF0603 PROTEIN YGCG"/>
    <property type="match status" value="1"/>
</dbReference>
<comment type="caution">
    <text evidence="2">The sequence shown here is derived from an EMBL/GenBank/DDBJ whole genome shotgun (WGS) entry which is preliminary data.</text>
</comment>
<dbReference type="PANTHER" id="PTHR30373:SF8">
    <property type="entry name" value="BLL7265 PROTEIN"/>
    <property type="match status" value="1"/>
</dbReference>
<dbReference type="InterPro" id="IPR007621">
    <property type="entry name" value="TPM_dom"/>
</dbReference>